<name>A0A926WFU1_9NOST</name>
<dbReference type="Proteomes" id="UP000662185">
    <property type="component" value="Unassembled WGS sequence"/>
</dbReference>
<accession>A0A926WFU1</accession>
<feature type="compositionally biased region" description="Basic residues" evidence="1">
    <location>
        <begin position="1"/>
        <end position="11"/>
    </location>
</feature>
<gene>
    <name evidence="2" type="ORF">H6G06_09235</name>
</gene>
<dbReference type="EMBL" id="JACJQU010000004">
    <property type="protein sequence ID" value="MBD2293667.1"/>
    <property type="molecule type" value="Genomic_DNA"/>
</dbReference>
<proteinExistence type="predicted"/>
<organism evidence="2 3">
    <name type="scientific">Anabaena sphaerica FACHB-251</name>
    <dbReference type="NCBI Taxonomy" id="2692883"/>
    <lineage>
        <taxon>Bacteria</taxon>
        <taxon>Bacillati</taxon>
        <taxon>Cyanobacteriota</taxon>
        <taxon>Cyanophyceae</taxon>
        <taxon>Nostocales</taxon>
        <taxon>Nostocaceae</taxon>
        <taxon>Anabaena</taxon>
    </lineage>
</organism>
<evidence type="ECO:0000313" key="2">
    <source>
        <dbReference type="EMBL" id="MBD2293667.1"/>
    </source>
</evidence>
<feature type="compositionally biased region" description="Basic and acidic residues" evidence="1">
    <location>
        <begin position="12"/>
        <end position="25"/>
    </location>
</feature>
<comment type="caution">
    <text evidence="2">The sequence shown here is derived from an EMBL/GenBank/DDBJ whole genome shotgun (WGS) entry which is preliminary data.</text>
</comment>
<dbReference type="AlphaFoldDB" id="A0A926WFU1"/>
<dbReference type="RefSeq" id="WP_190559312.1">
    <property type="nucleotide sequence ID" value="NZ_JACJQU010000004.1"/>
</dbReference>
<evidence type="ECO:0000313" key="3">
    <source>
        <dbReference type="Proteomes" id="UP000662185"/>
    </source>
</evidence>
<keyword evidence="3" id="KW-1185">Reference proteome</keyword>
<feature type="region of interest" description="Disordered" evidence="1">
    <location>
        <begin position="1"/>
        <end position="31"/>
    </location>
</feature>
<evidence type="ECO:0000256" key="1">
    <source>
        <dbReference type="SAM" id="MobiDB-lite"/>
    </source>
</evidence>
<protein>
    <submittedName>
        <fullName evidence="2">Uncharacterized protein</fullName>
    </submittedName>
</protein>
<sequence>MSNKKRFKQPPKNKDSKIGVPDDKLSIPPEQQPPIFSLRYLEGEYCLTKCDKDDQAAFALKLHRLSKLTWSQIHSQDRHKLGYEKISRDAIKAPIPNFITEDVNFIAFRFSGMKPMVGYRDGAIFYVIWLDRNFTLYDHS</sequence>
<reference evidence="3" key="1">
    <citation type="journal article" date="2020" name="ISME J.">
        <title>Comparative genomics reveals insights into cyanobacterial evolution and habitat adaptation.</title>
        <authorList>
            <person name="Chen M.Y."/>
            <person name="Teng W.K."/>
            <person name="Zhao L."/>
            <person name="Hu C.X."/>
            <person name="Zhou Y.K."/>
            <person name="Han B.P."/>
            <person name="Song L.R."/>
            <person name="Shu W.S."/>
        </authorList>
    </citation>
    <scope>NUCLEOTIDE SEQUENCE [LARGE SCALE GENOMIC DNA]</scope>
    <source>
        <strain evidence="3">FACHB-251</strain>
    </source>
</reference>